<proteinExistence type="predicted"/>
<evidence type="ECO:0000313" key="1">
    <source>
        <dbReference type="EMBL" id="MCH90562.1"/>
    </source>
</evidence>
<name>A0A392MTG3_9FABA</name>
<accession>A0A392MTG3</accession>
<dbReference type="Proteomes" id="UP000265520">
    <property type="component" value="Unassembled WGS sequence"/>
</dbReference>
<dbReference type="EMBL" id="LXQA010018576">
    <property type="protein sequence ID" value="MCH90562.1"/>
    <property type="molecule type" value="Genomic_DNA"/>
</dbReference>
<comment type="caution">
    <text evidence="1">The sequence shown here is derived from an EMBL/GenBank/DDBJ whole genome shotgun (WGS) entry which is preliminary data.</text>
</comment>
<dbReference type="Gene3D" id="3.80.10.10">
    <property type="entry name" value="Ribonuclease Inhibitor"/>
    <property type="match status" value="1"/>
</dbReference>
<evidence type="ECO:0000313" key="2">
    <source>
        <dbReference type="Proteomes" id="UP000265520"/>
    </source>
</evidence>
<reference evidence="1 2" key="1">
    <citation type="journal article" date="2018" name="Front. Plant Sci.">
        <title>Red Clover (Trifolium pratense) and Zigzag Clover (T. medium) - A Picture of Genomic Similarities and Differences.</title>
        <authorList>
            <person name="Dluhosova J."/>
            <person name="Istvanek J."/>
            <person name="Nedelnik J."/>
            <person name="Repkova J."/>
        </authorList>
    </citation>
    <scope>NUCLEOTIDE SEQUENCE [LARGE SCALE GENOMIC DNA]</scope>
    <source>
        <strain evidence="2">cv. 10/8</strain>
        <tissue evidence="1">Leaf</tissue>
    </source>
</reference>
<sequence>LRDLSVGKVEGVLWNTSWERYTSLSELQIRSDDIVKVLMKTDVPLLPPNLVILQIANLEDIECLDGKWLQHLTSLHKLEIWDAPKLKLLPKEGLPSSLKVLDIQRCPLLNASLRRKQGKEWRKIAHIAFVFIDVDLLGYGTILG</sequence>
<dbReference type="AlphaFoldDB" id="A0A392MTG3"/>
<feature type="non-terminal residue" evidence="1">
    <location>
        <position position="1"/>
    </location>
</feature>
<gene>
    <name evidence="1" type="ORF">A2U01_0011478</name>
</gene>
<keyword evidence="2" id="KW-1185">Reference proteome</keyword>
<protein>
    <submittedName>
        <fullName evidence="1">CC-NBS-LRR resistance protein</fullName>
    </submittedName>
</protein>
<dbReference type="InterPro" id="IPR032675">
    <property type="entry name" value="LRR_dom_sf"/>
</dbReference>
<organism evidence="1 2">
    <name type="scientific">Trifolium medium</name>
    <dbReference type="NCBI Taxonomy" id="97028"/>
    <lineage>
        <taxon>Eukaryota</taxon>
        <taxon>Viridiplantae</taxon>
        <taxon>Streptophyta</taxon>
        <taxon>Embryophyta</taxon>
        <taxon>Tracheophyta</taxon>
        <taxon>Spermatophyta</taxon>
        <taxon>Magnoliopsida</taxon>
        <taxon>eudicotyledons</taxon>
        <taxon>Gunneridae</taxon>
        <taxon>Pentapetalae</taxon>
        <taxon>rosids</taxon>
        <taxon>fabids</taxon>
        <taxon>Fabales</taxon>
        <taxon>Fabaceae</taxon>
        <taxon>Papilionoideae</taxon>
        <taxon>50 kb inversion clade</taxon>
        <taxon>NPAAA clade</taxon>
        <taxon>Hologalegina</taxon>
        <taxon>IRL clade</taxon>
        <taxon>Trifolieae</taxon>
        <taxon>Trifolium</taxon>
    </lineage>
</organism>
<dbReference type="SUPFAM" id="SSF52058">
    <property type="entry name" value="L domain-like"/>
    <property type="match status" value="1"/>
</dbReference>